<evidence type="ECO:0000313" key="2">
    <source>
        <dbReference type="Proteomes" id="UP001150581"/>
    </source>
</evidence>
<name>A0ACC1ID42_9FUNG</name>
<keyword evidence="2" id="KW-1185">Reference proteome</keyword>
<proteinExistence type="predicted"/>
<dbReference type="Proteomes" id="UP001150581">
    <property type="component" value="Unassembled WGS sequence"/>
</dbReference>
<comment type="caution">
    <text evidence="1">The sequence shown here is derived from an EMBL/GenBank/DDBJ whole genome shotgun (WGS) entry which is preliminary data.</text>
</comment>
<feature type="non-terminal residue" evidence="1">
    <location>
        <position position="73"/>
    </location>
</feature>
<gene>
    <name evidence="1" type="ORF">LPJ66_008117</name>
</gene>
<sequence>MASSSSTSNFVRLLSGDNFSFIIDKRVAEQSATIRNMLDMTRGNEHSSSAAMFTEALTNEIKFPDIKGKVLEK</sequence>
<organism evidence="1 2">
    <name type="scientific">Kickxella alabastrina</name>
    <dbReference type="NCBI Taxonomy" id="61397"/>
    <lineage>
        <taxon>Eukaryota</taxon>
        <taxon>Fungi</taxon>
        <taxon>Fungi incertae sedis</taxon>
        <taxon>Zoopagomycota</taxon>
        <taxon>Kickxellomycotina</taxon>
        <taxon>Kickxellomycetes</taxon>
        <taxon>Kickxellales</taxon>
        <taxon>Kickxellaceae</taxon>
        <taxon>Kickxella</taxon>
    </lineage>
</organism>
<dbReference type="EMBL" id="JANBPG010001575">
    <property type="protein sequence ID" value="KAJ1889282.1"/>
    <property type="molecule type" value="Genomic_DNA"/>
</dbReference>
<evidence type="ECO:0000313" key="1">
    <source>
        <dbReference type="EMBL" id="KAJ1889282.1"/>
    </source>
</evidence>
<protein>
    <submittedName>
        <fullName evidence="1">Uncharacterized protein</fullName>
    </submittedName>
</protein>
<reference evidence="1" key="1">
    <citation type="submission" date="2022-07" db="EMBL/GenBank/DDBJ databases">
        <title>Phylogenomic reconstructions and comparative analyses of Kickxellomycotina fungi.</title>
        <authorList>
            <person name="Reynolds N.K."/>
            <person name="Stajich J.E."/>
            <person name="Barry K."/>
            <person name="Grigoriev I.V."/>
            <person name="Crous P."/>
            <person name="Smith M.E."/>
        </authorList>
    </citation>
    <scope>NUCLEOTIDE SEQUENCE</scope>
    <source>
        <strain evidence="1">Benny 63K</strain>
    </source>
</reference>
<accession>A0ACC1ID42</accession>